<organism evidence="1 2">
    <name type="scientific">Orbilia oligospora</name>
    <name type="common">Nematode-trapping fungus</name>
    <name type="synonym">Arthrobotrys oligospora</name>
    <dbReference type="NCBI Taxonomy" id="2813651"/>
    <lineage>
        <taxon>Eukaryota</taxon>
        <taxon>Fungi</taxon>
        <taxon>Dikarya</taxon>
        <taxon>Ascomycota</taxon>
        <taxon>Pezizomycotina</taxon>
        <taxon>Orbiliomycetes</taxon>
        <taxon>Orbiliales</taxon>
        <taxon>Orbiliaceae</taxon>
        <taxon>Orbilia</taxon>
    </lineage>
</organism>
<protein>
    <submittedName>
        <fullName evidence="1">Uncharacterized protein</fullName>
    </submittedName>
</protein>
<dbReference type="AlphaFoldDB" id="A0A7C8KC63"/>
<accession>A0A7C8KC63</accession>
<comment type="caution">
    <text evidence="1">The sequence shown here is derived from an EMBL/GenBank/DDBJ whole genome shotgun (WGS) entry which is preliminary data.</text>
</comment>
<dbReference type="EMBL" id="SOZJ01000001">
    <property type="protein sequence ID" value="TGJ72881.1"/>
    <property type="molecule type" value="Genomic_DNA"/>
</dbReference>
<evidence type="ECO:0000313" key="1">
    <source>
        <dbReference type="EMBL" id="TGJ72881.1"/>
    </source>
</evidence>
<gene>
    <name evidence="1" type="ORF">EYR41_000009</name>
</gene>
<proteinExistence type="predicted"/>
<sequence>MDTRDFSAKEGEDARVLIQHQEAMLCPHFTTLALAGSFMGFGSSLVPVEDSELWICTIVSVRTVLIIHTIMESLKPLNLSGGWPQALHSTWQYAC</sequence>
<evidence type="ECO:0000313" key="2">
    <source>
        <dbReference type="Proteomes" id="UP000297595"/>
    </source>
</evidence>
<name>A0A7C8KC63_ORBOL</name>
<dbReference type="Proteomes" id="UP000297595">
    <property type="component" value="Unassembled WGS sequence"/>
</dbReference>
<reference evidence="1 2" key="1">
    <citation type="submission" date="2019-03" db="EMBL/GenBank/DDBJ databases">
        <title>Nematode-trapping fungi genome.</title>
        <authorList>
            <person name="Vidal-Diez De Ulzurrun G."/>
        </authorList>
    </citation>
    <scope>NUCLEOTIDE SEQUENCE [LARGE SCALE GENOMIC DNA]</scope>
    <source>
        <strain evidence="1 2">TWF154</strain>
    </source>
</reference>